<accession>A0AAN6SQ37</accession>
<protein>
    <recommendedName>
        <fullName evidence="3">Aminoglycoside phosphotransferase domain-containing protein</fullName>
    </recommendedName>
</protein>
<keyword evidence="2" id="KW-1185">Reference proteome</keyword>
<dbReference type="AlphaFoldDB" id="A0AAN6SQ37"/>
<proteinExistence type="predicted"/>
<dbReference type="SUPFAM" id="SSF56112">
    <property type="entry name" value="Protein kinase-like (PK-like)"/>
    <property type="match status" value="1"/>
</dbReference>
<evidence type="ECO:0000313" key="1">
    <source>
        <dbReference type="EMBL" id="KAK4038016.1"/>
    </source>
</evidence>
<dbReference type="Proteomes" id="UP001303115">
    <property type="component" value="Unassembled WGS sequence"/>
</dbReference>
<dbReference type="PANTHER" id="PTHR21310:SF37">
    <property type="entry name" value="AMINOGLYCOSIDE PHOSPHOTRANSFERASE DOMAIN-CONTAINING PROTEIN"/>
    <property type="match status" value="1"/>
</dbReference>
<comment type="caution">
    <text evidence="1">The sequence shown here is derived from an EMBL/GenBank/DDBJ whole genome shotgun (WGS) entry which is preliminary data.</text>
</comment>
<name>A0AAN6SQ37_9PEZI</name>
<dbReference type="EMBL" id="MU854442">
    <property type="protein sequence ID" value="KAK4038016.1"/>
    <property type="molecule type" value="Genomic_DNA"/>
</dbReference>
<reference evidence="2" key="1">
    <citation type="journal article" date="2023" name="Mol. Phylogenet. Evol.">
        <title>Genome-scale phylogeny and comparative genomics of the fungal order Sordariales.</title>
        <authorList>
            <person name="Hensen N."/>
            <person name="Bonometti L."/>
            <person name="Westerberg I."/>
            <person name="Brannstrom I.O."/>
            <person name="Guillou S."/>
            <person name="Cros-Aarteil S."/>
            <person name="Calhoun S."/>
            <person name="Haridas S."/>
            <person name="Kuo A."/>
            <person name="Mondo S."/>
            <person name="Pangilinan J."/>
            <person name="Riley R."/>
            <person name="LaButti K."/>
            <person name="Andreopoulos B."/>
            <person name="Lipzen A."/>
            <person name="Chen C."/>
            <person name="Yan M."/>
            <person name="Daum C."/>
            <person name="Ng V."/>
            <person name="Clum A."/>
            <person name="Steindorff A."/>
            <person name="Ohm R.A."/>
            <person name="Martin F."/>
            <person name="Silar P."/>
            <person name="Natvig D.O."/>
            <person name="Lalanne C."/>
            <person name="Gautier V."/>
            <person name="Ament-Velasquez S.L."/>
            <person name="Kruys A."/>
            <person name="Hutchinson M.I."/>
            <person name="Powell A.J."/>
            <person name="Barry K."/>
            <person name="Miller A.N."/>
            <person name="Grigoriev I.V."/>
            <person name="Debuchy R."/>
            <person name="Gladieux P."/>
            <person name="Hiltunen Thoren M."/>
            <person name="Johannesson H."/>
        </authorList>
    </citation>
    <scope>NUCLEOTIDE SEQUENCE [LARGE SCALE GENOMIC DNA]</scope>
    <source>
        <strain evidence="2">CBS 284.82</strain>
    </source>
</reference>
<sequence length="447" mass="49370">MVSAQSSKTLPSSRWTSLDSWDYNGMQERLQTLLFKLDKSVLLRHAESVTGQRLTMSEPFSAGQYWICFELVAEDGSLVIARVRLPRHPDLPSTVTEKDELYSISCEVSTMQFVSRNPPTVTIPRVYAYEGPGSQLAADAGAIYMLLEGFYGNTLQDVAFDICSLPVATQEHIMAQWATVQAELATLTHSQIGTICSASEQGEPVIGKLSSAAAEGLSNLGPFSSAVDYFTAIAEAALHKPHPSTNGHSNKDWTSLARLGALVLLDIIQTTQLFTSSPDAQFPLNHMDLGTQNILVDDAFNFLAVIDWKFAQTAPWQVNYYPMPFPLIWSGEKIKEALENPEHLAHKNVSRQVAARGVYVEKFREAEDKLRREGRPMVGGSFADVLESAASRVYGCFCRLRGVPEQDEELVWEMVRVAFEFGDGGMEEYLGAMKGRLRETGGLNGVE</sequence>
<organism evidence="1 2">
    <name type="scientific">Parachaetomium inaequale</name>
    <dbReference type="NCBI Taxonomy" id="2588326"/>
    <lineage>
        <taxon>Eukaryota</taxon>
        <taxon>Fungi</taxon>
        <taxon>Dikarya</taxon>
        <taxon>Ascomycota</taxon>
        <taxon>Pezizomycotina</taxon>
        <taxon>Sordariomycetes</taxon>
        <taxon>Sordariomycetidae</taxon>
        <taxon>Sordariales</taxon>
        <taxon>Chaetomiaceae</taxon>
        <taxon>Parachaetomium</taxon>
    </lineage>
</organism>
<dbReference type="InterPro" id="IPR051678">
    <property type="entry name" value="AGP_Transferase"/>
</dbReference>
<gene>
    <name evidence="1" type="ORF">C8A01DRAFT_48310</name>
</gene>
<dbReference type="InterPro" id="IPR011009">
    <property type="entry name" value="Kinase-like_dom_sf"/>
</dbReference>
<evidence type="ECO:0008006" key="3">
    <source>
        <dbReference type="Google" id="ProtNLM"/>
    </source>
</evidence>
<evidence type="ECO:0000313" key="2">
    <source>
        <dbReference type="Proteomes" id="UP001303115"/>
    </source>
</evidence>
<dbReference type="PANTHER" id="PTHR21310">
    <property type="entry name" value="AMINOGLYCOSIDE PHOSPHOTRANSFERASE-RELATED-RELATED"/>
    <property type="match status" value="1"/>
</dbReference>